<comment type="caution">
    <text evidence="3">The sequence shown here is derived from an EMBL/GenBank/DDBJ whole genome shotgun (WGS) entry which is preliminary data.</text>
</comment>
<keyword evidence="4" id="KW-1185">Reference proteome</keyword>
<dbReference type="Gene3D" id="2.60.40.420">
    <property type="entry name" value="Cupredoxins - blue copper proteins"/>
    <property type="match status" value="1"/>
</dbReference>
<feature type="domain" description="Plastocyanin-like" evidence="2">
    <location>
        <begin position="19"/>
        <end position="68"/>
    </location>
</feature>
<accession>A0AAU9RLJ3</accession>
<gene>
    <name evidence="3" type="ORF">TAV2_LOCUS4561</name>
</gene>
<dbReference type="SUPFAM" id="SSF49503">
    <property type="entry name" value="Cupredoxins"/>
    <property type="match status" value="1"/>
</dbReference>
<evidence type="ECO:0000259" key="2">
    <source>
        <dbReference type="Pfam" id="PF07732"/>
    </source>
</evidence>
<protein>
    <recommendedName>
        <fullName evidence="2">Plastocyanin-like domain-containing protein</fullName>
    </recommendedName>
</protein>
<dbReference type="EMBL" id="CAJVSB020000134">
    <property type="protein sequence ID" value="CAH2041858.1"/>
    <property type="molecule type" value="Genomic_DNA"/>
</dbReference>
<comment type="similarity">
    <text evidence="1">Belongs to the multicopper oxidase family.</text>
</comment>
<proteinExistence type="inferred from homology"/>
<name>A0AAU9RLJ3_THLAR</name>
<dbReference type="Proteomes" id="UP000836841">
    <property type="component" value="Unassembled WGS sequence"/>
</dbReference>
<dbReference type="GO" id="GO:0005507">
    <property type="term" value="F:copper ion binding"/>
    <property type="evidence" value="ECO:0007669"/>
    <property type="project" value="InterPro"/>
</dbReference>
<reference evidence="3 4" key="1">
    <citation type="submission" date="2022-03" db="EMBL/GenBank/DDBJ databases">
        <authorList>
            <person name="Nunn A."/>
            <person name="Chopra R."/>
            <person name="Nunn A."/>
            <person name="Contreras Garrido A."/>
        </authorList>
    </citation>
    <scope>NUCLEOTIDE SEQUENCE [LARGE SCALE GENOMIC DNA]</scope>
</reference>
<dbReference type="AlphaFoldDB" id="A0AAU9RLJ3"/>
<dbReference type="InterPro" id="IPR011707">
    <property type="entry name" value="Cu-oxidase-like_N"/>
</dbReference>
<organism evidence="3 4">
    <name type="scientific">Thlaspi arvense</name>
    <name type="common">Field penny-cress</name>
    <dbReference type="NCBI Taxonomy" id="13288"/>
    <lineage>
        <taxon>Eukaryota</taxon>
        <taxon>Viridiplantae</taxon>
        <taxon>Streptophyta</taxon>
        <taxon>Embryophyta</taxon>
        <taxon>Tracheophyta</taxon>
        <taxon>Spermatophyta</taxon>
        <taxon>Magnoliopsida</taxon>
        <taxon>eudicotyledons</taxon>
        <taxon>Gunneridae</taxon>
        <taxon>Pentapetalae</taxon>
        <taxon>rosids</taxon>
        <taxon>malvids</taxon>
        <taxon>Brassicales</taxon>
        <taxon>Brassicaceae</taxon>
        <taxon>Thlaspideae</taxon>
        <taxon>Thlaspi</taxon>
    </lineage>
</organism>
<evidence type="ECO:0000313" key="3">
    <source>
        <dbReference type="EMBL" id="CAH2041858.1"/>
    </source>
</evidence>
<sequence length="69" mass="7809">VPVVFLASAATHYYDFVLKEANFTRLCSSRSMLVVNNSFPGPVIRAYRGDTVFVKVYNEGSYGVTIHWF</sequence>
<feature type="non-terminal residue" evidence="3">
    <location>
        <position position="1"/>
    </location>
</feature>
<dbReference type="InterPro" id="IPR008972">
    <property type="entry name" value="Cupredoxin"/>
</dbReference>
<evidence type="ECO:0000313" key="4">
    <source>
        <dbReference type="Proteomes" id="UP000836841"/>
    </source>
</evidence>
<feature type="non-terminal residue" evidence="3">
    <location>
        <position position="69"/>
    </location>
</feature>
<evidence type="ECO:0000256" key="1">
    <source>
        <dbReference type="ARBA" id="ARBA00010609"/>
    </source>
</evidence>
<dbReference type="Pfam" id="PF07732">
    <property type="entry name" value="Cu-oxidase_3"/>
    <property type="match status" value="1"/>
</dbReference>